<dbReference type="AlphaFoldDB" id="A0A498IPH1"/>
<reference evidence="1 2" key="1">
    <citation type="submission" date="2018-10" db="EMBL/GenBank/DDBJ databases">
        <title>A high-quality apple genome assembly.</title>
        <authorList>
            <person name="Hu J."/>
        </authorList>
    </citation>
    <scope>NUCLEOTIDE SEQUENCE [LARGE SCALE GENOMIC DNA]</scope>
    <source>
        <strain evidence="2">cv. HFTH1</strain>
        <tissue evidence="1">Young leaf</tissue>
    </source>
</reference>
<protein>
    <submittedName>
        <fullName evidence="1">Uncharacterized protein</fullName>
    </submittedName>
</protein>
<dbReference type="Gene3D" id="3.80.10.10">
    <property type="entry name" value="Ribonuclease Inhibitor"/>
    <property type="match status" value="1"/>
</dbReference>
<dbReference type="Proteomes" id="UP000290289">
    <property type="component" value="Chromosome 11"/>
</dbReference>
<gene>
    <name evidence="1" type="ORF">DVH24_042024</name>
</gene>
<accession>A0A498IPH1</accession>
<comment type="caution">
    <text evidence="1">The sequence shown here is derived from an EMBL/GenBank/DDBJ whole genome shotgun (WGS) entry which is preliminary data.</text>
</comment>
<name>A0A498IPH1_MALDO</name>
<sequence>MPSNFNTETFEHSWLGALPRLLVLALGGNQISGEFPKELCTLPMLSEETAPQVDGDVLELPIYISTNATFLQYKLSYFPHVIDVKDNGISGKISNNGQLHQLLQMLQL</sequence>
<dbReference type="InterPro" id="IPR032675">
    <property type="entry name" value="LRR_dom_sf"/>
</dbReference>
<keyword evidence="2" id="KW-1185">Reference proteome</keyword>
<dbReference type="EMBL" id="RDQH01000337">
    <property type="protein sequence ID" value="RXH85256.1"/>
    <property type="molecule type" value="Genomic_DNA"/>
</dbReference>
<evidence type="ECO:0000313" key="1">
    <source>
        <dbReference type="EMBL" id="RXH85256.1"/>
    </source>
</evidence>
<dbReference type="SUPFAM" id="SSF52058">
    <property type="entry name" value="L domain-like"/>
    <property type="match status" value="1"/>
</dbReference>
<evidence type="ECO:0000313" key="2">
    <source>
        <dbReference type="Proteomes" id="UP000290289"/>
    </source>
</evidence>
<proteinExistence type="predicted"/>
<organism evidence="1 2">
    <name type="scientific">Malus domestica</name>
    <name type="common">Apple</name>
    <name type="synonym">Pyrus malus</name>
    <dbReference type="NCBI Taxonomy" id="3750"/>
    <lineage>
        <taxon>Eukaryota</taxon>
        <taxon>Viridiplantae</taxon>
        <taxon>Streptophyta</taxon>
        <taxon>Embryophyta</taxon>
        <taxon>Tracheophyta</taxon>
        <taxon>Spermatophyta</taxon>
        <taxon>Magnoliopsida</taxon>
        <taxon>eudicotyledons</taxon>
        <taxon>Gunneridae</taxon>
        <taxon>Pentapetalae</taxon>
        <taxon>rosids</taxon>
        <taxon>fabids</taxon>
        <taxon>Rosales</taxon>
        <taxon>Rosaceae</taxon>
        <taxon>Amygdaloideae</taxon>
        <taxon>Maleae</taxon>
        <taxon>Malus</taxon>
    </lineage>
</organism>